<proteinExistence type="predicted"/>
<dbReference type="Proteomes" id="UP001178508">
    <property type="component" value="Chromosome 23"/>
</dbReference>
<reference evidence="2" key="1">
    <citation type="submission" date="2023-08" db="EMBL/GenBank/DDBJ databases">
        <authorList>
            <person name="Alioto T."/>
            <person name="Alioto T."/>
            <person name="Gomez Garrido J."/>
        </authorList>
    </citation>
    <scope>NUCLEOTIDE SEQUENCE</scope>
</reference>
<keyword evidence="1" id="KW-0175">Coiled coil</keyword>
<accession>A0AAV1HLE2</accession>
<feature type="coiled-coil region" evidence="1">
    <location>
        <begin position="72"/>
        <end position="99"/>
    </location>
</feature>
<organism evidence="2 3">
    <name type="scientific">Xyrichtys novacula</name>
    <name type="common">Pearly razorfish</name>
    <name type="synonym">Hemipteronotus novacula</name>
    <dbReference type="NCBI Taxonomy" id="13765"/>
    <lineage>
        <taxon>Eukaryota</taxon>
        <taxon>Metazoa</taxon>
        <taxon>Chordata</taxon>
        <taxon>Craniata</taxon>
        <taxon>Vertebrata</taxon>
        <taxon>Euteleostomi</taxon>
        <taxon>Actinopterygii</taxon>
        <taxon>Neopterygii</taxon>
        <taxon>Teleostei</taxon>
        <taxon>Neoteleostei</taxon>
        <taxon>Acanthomorphata</taxon>
        <taxon>Eupercaria</taxon>
        <taxon>Labriformes</taxon>
        <taxon>Labridae</taxon>
        <taxon>Xyrichtys</taxon>
    </lineage>
</organism>
<gene>
    <name evidence="2" type="ORF">XNOV1_A007543</name>
</gene>
<evidence type="ECO:0000256" key="1">
    <source>
        <dbReference type="SAM" id="Coils"/>
    </source>
</evidence>
<sequence>MDALQADIDQLEAEKAELKQRVNNQSKMTINALRGPLSSGIASIVEGSAGGLPQSLVGPVQVVDSPLLRKQVEAQRLSIKQLKNENNRLKADKMRAQLASLPPLCPPRLPQLSRENCTSPDGPNTGIYRRTDQLLATLLKLSAEVKVVDVTGKTSISASAQLLEQTAHLQNLSDALVKLKGEVAKHVVSFQPGAKASTDFATFPVSSFVKAKEEKQTGHVFVGRVALPCIHGQEQVHRLVLSQQQLQKVHRLLMA</sequence>
<name>A0AAV1HLE2_XYRNO</name>
<dbReference type="EMBL" id="OY660886">
    <property type="protein sequence ID" value="CAJ1086748.1"/>
    <property type="molecule type" value="Genomic_DNA"/>
</dbReference>
<dbReference type="AlphaFoldDB" id="A0AAV1HLE2"/>
<evidence type="ECO:0000313" key="2">
    <source>
        <dbReference type="EMBL" id="CAJ1086748.1"/>
    </source>
</evidence>
<keyword evidence="3" id="KW-1185">Reference proteome</keyword>
<evidence type="ECO:0000313" key="3">
    <source>
        <dbReference type="Proteomes" id="UP001178508"/>
    </source>
</evidence>
<protein>
    <submittedName>
        <fullName evidence="2">Dynactin subunit 1</fullName>
    </submittedName>
</protein>
<feature type="coiled-coil region" evidence="1">
    <location>
        <begin position="1"/>
        <end position="28"/>
    </location>
</feature>